<accession>A0ABV6RT92</accession>
<dbReference type="EMBL" id="JBHLTG010000005">
    <property type="protein sequence ID" value="MFC0680209.1"/>
    <property type="molecule type" value="Genomic_DNA"/>
</dbReference>
<gene>
    <name evidence="1" type="ORF">ACFFGH_20435</name>
</gene>
<comment type="caution">
    <text evidence="1">The sequence shown here is derived from an EMBL/GenBank/DDBJ whole genome shotgun (WGS) entry which is preliminary data.</text>
</comment>
<keyword evidence="2" id="KW-1185">Reference proteome</keyword>
<organism evidence="1 2">
    <name type="scientific">Lysobacter korlensis</name>
    <dbReference type="NCBI Taxonomy" id="553636"/>
    <lineage>
        <taxon>Bacteria</taxon>
        <taxon>Pseudomonadati</taxon>
        <taxon>Pseudomonadota</taxon>
        <taxon>Gammaproteobacteria</taxon>
        <taxon>Lysobacterales</taxon>
        <taxon>Lysobacteraceae</taxon>
        <taxon>Lysobacter</taxon>
    </lineage>
</organism>
<proteinExistence type="predicted"/>
<evidence type="ECO:0000313" key="1">
    <source>
        <dbReference type="EMBL" id="MFC0680209.1"/>
    </source>
</evidence>
<evidence type="ECO:0000313" key="2">
    <source>
        <dbReference type="Proteomes" id="UP001589896"/>
    </source>
</evidence>
<reference evidence="1 2" key="1">
    <citation type="submission" date="2024-09" db="EMBL/GenBank/DDBJ databases">
        <authorList>
            <person name="Sun Q."/>
            <person name="Mori K."/>
        </authorList>
    </citation>
    <scope>NUCLEOTIDE SEQUENCE [LARGE SCALE GENOMIC DNA]</scope>
    <source>
        <strain evidence="1 2">KCTC 23076</strain>
    </source>
</reference>
<dbReference type="RefSeq" id="WP_386671747.1">
    <property type="nucleotide sequence ID" value="NZ_JBHLTG010000005.1"/>
</dbReference>
<protein>
    <submittedName>
        <fullName evidence="1">PmoA family protein</fullName>
    </submittedName>
</protein>
<sequence length="300" mass="33217">MAGDLSIREEPDALVVRAGNAELARYVFEPDAPTEESPKPFFHPLRTLTGAPLTVYRPWDHRWHKGLSMTWSEVSGENFWGGPTFSRDAGYQWRDNLGSMRHERFRSVERAGAAVSFLEELSWHSSTGERWVAETRSHRFSVDANRALWVLDFTTELVNVRGSELVFGSPTTLGRENAGYTGLFWRGPRSWTSGAVRSSTGSSPDDVMGSEAEWVSFSGEHDELDGGATVIAYAGTSSAAVPIKWFVRAEPFAALAPSPSFDEAIAVPEGGALRLQHRFVFIDLRLDGEELRAIAGELRP</sequence>
<dbReference type="Proteomes" id="UP001589896">
    <property type="component" value="Unassembled WGS sequence"/>
</dbReference>
<dbReference type="InterPro" id="IPR029475">
    <property type="entry name" value="DUF6807"/>
</dbReference>
<dbReference type="Pfam" id="PF14100">
    <property type="entry name" value="DUF6807"/>
    <property type="match status" value="1"/>
</dbReference>
<name>A0ABV6RT92_9GAMM</name>